<sequence>MHQRLQGFHIVYANCANASYQCCYTFVCTASALIGNLSKNEQHGVGVAARLASPAHQEPSTQPPLCPLLSGRNKDRATSKGNEMVGAPPVARSPPPPAEGETRRQRRSGRGRRVQREILERVPGARERALEPQEA</sequence>
<name>A0AAV7TP34_PLEWA</name>
<reference evidence="2" key="1">
    <citation type="journal article" date="2022" name="bioRxiv">
        <title>Sequencing and chromosome-scale assembly of the giantPleurodeles waltlgenome.</title>
        <authorList>
            <person name="Brown T."/>
            <person name="Elewa A."/>
            <person name="Iarovenko S."/>
            <person name="Subramanian E."/>
            <person name="Araus A.J."/>
            <person name="Petzold A."/>
            <person name="Susuki M."/>
            <person name="Suzuki K.-i.T."/>
            <person name="Hayashi T."/>
            <person name="Toyoda A."/>
            <person name="Oliveira C."/>
            <person name="Osipova E."/>
            <person name="Leigh N.D."/>
            <person name="Simon A."/>
            <person name="Yun M.H."/>
        </authorList>
    </citation>
    <scope>NUCLEOTIDE SEQUENCE</scope>
    <source>
        <strain evidence="2">20211129_DDA</strain>
        <tissue evidence="2">Liver</tissue>
    </source>
</reference>
<evidence type="ECO:0000313" key="2">
    <source>
        <dbReference type="EMBL" id="KAJ1178392.1"/>
    </source>
</evidence>
<comment type="caution">
    <text evidence="2">The sequence shown here is derived from an EMBL/GenBank/DDBJ whole genome shotgun (WGS) entry which is preliminary data.</text>
</comment>
<dbReference type="EMBL" id="JANPWB010000006">
    <property type="protein sequence ID" value="KAJ1178392.1"/>
    <property type="molecule type" value="Genomic_DNA"/>
</dbReference>
<organism evidence="2 3">
    <name type="scientific">Pleurodeles waltl</name>
    <name type="common">Iberian ribbed newt</name>
    <dbReference type="NCBI Taxonomy" id="8319"/>
    <lineage>
        <taxon>Eukaryota</taxon>
        <taxon>Metazoa</taxon>
        <taxon>Chordata</taxon>
        <taxon>Craniata</taxon>
        <taxon>Vertebrata</taxon>
        <taxon>Euteleostomi</taxon>
        <taxon>Amphibia</taxon>
        <taxon>Batrachia</taxon>
        <taxon>Caudata</taxon>
        <taxon>Salamandroidea</taxon>
        <taxon>Salamandridae</taxon>
        <taxon>Pleurodelinae</taxon>
        <taxon>Pleurodeles</taxon>
    </lineage>
</organism>
<gene>
    <name evidence="2" type="ORF">NDU88_003638</name>
</gene>
<dbReference type="AlphaFoldDB" id="A0AAV7TP34"/>
<evidence type="ECO:0000313" key="3">
    <source>
        <dbReference type="Proteomes" id="UP001066276"/>
    </source>
</evidence>
<feature type="compositionally biased region" description="Basic and acidic residues" evidence="1">
    <location>
        <begin position="114"/>
        <end position="135"/>
    </location>
</feature>
<dbReference type="Proteomes" id="UP001066276">
    <property type="component" value="Chromosome 3_2"/>
</dbReference>
<evidence type="ECO:0000256" key="1">
    <source>
        <dbReference type="SAM" id="MobiDB-lite"/>
    </source>
</evidence>
<feature type="region of interest" description="Disordered" evidence="1">
    <location>
        <begin position="50"/>
        <end position="135"/>
    </location>
</feature>
<protein>
    <submittedName>
        <fullName evidence="2">Uncharacterized protein</fullName>
    </submittedName>
</protein>
<proteinExistence type="predicted"/>
<accession>A0AAV7TP34</accession>
<keyword evidence="3" id="KW-1185">Reference proteome</keyword>
<feature type="compositionally biased region" description="Basic residues" evidence="1">
    <location>
        <begin position="104"/>
        <end position="113"/>
    </location>
</feature>